<reference evidence="2" key="1">
    <citation type="submission" date="2018-05" db="EMBL/GenBank/DDBJ databases">
        <authorList>
            <person name="Lanie J.A."/>
            <person name="Ng W.-L."/>
            <person name="Kazmierczak K.M."/>
            <person name="Andrzejewski T.M."/>
            <person name="Davidsen T.M."/>
            <person name="Wayne K.J."/>
            <person name="Tettelin H."/>
            <person name="Glass J.I."/>
            <person name="Rusch D."/>
            <person name="Podicherti R."/>
            <person name="Tsui H.-C.T."/>
            <person name="Winkler M.E."/>
        </authorList>
    </citation>
    <scope>NUCLEOTIDE SEQUENCE</scope>
</reference>
<gene>
    <name evidence="2" type="ORF">METZ01_LOCUS478836</name>
</gene>
<accession>A0A383C1D6</accession>
<keyword evidence="1" id="KW-0812">Transmembrane</keyword>
<name>A0A383C1D6_9ZZZZ</name>
<feature type="transmembrane region" description="Helical" evidence="1">
    <location>
        <begin position="12"/>
        <end position="33"/>
    </location>
</feature>
<dbReference type="EMBL" id="UINC01204999">
    <property type="protein sequence ID" value="SVE25982.1"/>
    <property type="molecule type" value="Genomic_DNA"/>
</dbReference>
<sequence>MLPAFNPNNFLFILHIIKIFKIIFLMTLIKGIILN</sequence>
<protein>
    <submittedName>
        <fullName evidence="2">Uncharacterized protein</fullName>
    </submittedName>
</protein>
<keyword evidence="1" id="KW-1133">Transmembrane helix</keyword>
<evidence type="ECO:0000313" key="2">
    <source>
        <dbReference type="EMBL" id="SVE25982.1"/>
    </source>
</evidence>
<evidence type="ECO:0000256" key="1">
    <source>
        <dbReference type="SAM" id="Phobius"/>
    </source>
</evidence>
<proteinExistence type="predicted"/>
<organism evidence="2">
    <name type="scientific">marine metagenome</name>
    <dbReference type="NCBI Taxonomy" id="408172"/>
    <lineage>
        <taxon>unclassified sequences</taxon>
        <taxon>metagenomes</taxon>
        <taxon>ecological metagenomes</taxon>
    </lineage>
</organism>
<keyword evidence="1" id="KW-0472">Membrane</keyword>
<feature type="non-terminal residue" evidence="2">
    <location>
        <position position="35"/>
    </location>
</feature>
<dbReference type="AlphaFoldDB" id="A0A383C1D6"/>